<protein>
    <submittedName>
        <fullName evidence="1">Uncharacterized protein</fullName>
    </submittedName>
</protein>
<organism evidence="1">
    <name type="scientific">Arion vulgaris</name>
    <dbReference type="NCBI Taxonomy" id="1028688"/>
    <lineage>
        <taxon>Eukaryota</taxon>
        <taxon>Metazoa</taxon>
        <taxon>Spiralia</taxon>
        <taxon>Lophotrochozoa</taxon>
        <taxon>Mollusca</taxon>
        <taxon>Gastropoda</taxon>
        <taxon>Heterobranchia</taxon>
        <taxon>Euthyneura</taxon>
        <taxon>Panpulmonata</taxon>
        <taxon>Eupulmonata</taxon>
        <taxon>Stylommatophora</taxon>
        <taxon>Helicina</taxon>
        <taxon>Arionoidea</taxon>
        <taxon>Arionidae</taxon>
        <taxon>Arion</taxon>
    </lineage>
</organism>
<sequence>LDGHVASSEVQVLVQHKFTISTKKESSFIFFNSCRPMPIDGESYTTIISKHRPQAMQLAHLEEV</sequence>
<gene>
    <name evidence="1" type="primary">ORF222842</name>
</gene>
<feature type="non-terminal residue" evidence="1">
    <location>
        <position position="1"/>
    </location>
</feature>
<evidence type="ECO:0000313" key="1">
    <source>
        <dbReference type="EMBL" id="CEL00097.1"/>
    </source>
</evidence>
<proteinExistence type="predicted"/>
<accession>A0A0B7C4I3</accession>
<dbReference type="AlphaFoldDB" id="A0A0B7C4I3"/>
<name>A0A0B7C4I3_9EUPU</name>
<reference evidence="1" key="1">
    <citation type="submission" date="2014-12" db="EMBL/GenBank/DDBJ databases">
        <title>Insight into the proteome of Arion vulgaris.</title>
        <authorList>
            <person name="Aradska J."/>
            <person name="Bulat T."/>
            <person name="Smidak R."/>
            <person name="Sarate P."/>
            <person name="Gangsoo J."/>
            <person name="Sialana F."/>
            <person name="Bilban M."/>
            <person name="Lubec G."/>
        </authorList>
    </citation>
    <scope>NUCLEOTIDE SEQUENCE</scope>
    <source>
        <tissue evidence="1">Skin</tissue>
    </source>
</reference>
<dbReference type="EMBL" id="HACG01053226">
    <property type="protein sequence ID" value="CEL00097.1"/>
    <property type="molecule type" value="Transcribed_RNA"/>
</dbReference>